<dbReference type="AlphaFoldDB" id="A0A210QD86"/>
<accession>A0A210QD86</accession>
<dbReference type="Pfam" id="PF12901">
    <property type="entry name" value="SUZ-C"/>
    <property type="match status" value="1"/>
</dbReference>
<feature type="compositionally biased region" description="Polar residues" evidence="3">
    <location>
        <begin position="113"/>
        <end position="124"/>
    </location>
</feature>
<dbReference type="PROSITE" id="PS51673">
    <property type="entry name" value="SUZ"/>
    <property type="match status" value="1"/>
</dbReference>
<evidence type="ECO:0000313" key="7">
    <source>
        <dbReference type="Proteomes" id="UP000242188"/>
    </source>
</evidence>
<comment type="caution">
    <text evidence="6">The sequence shown here is derived from an EMBL/GenBank/DDBJ whole genome shotgun (WGS) entry which is preliminary data.</text>
</comment>
<keyword evidence="7" id="KW-1185">Reference proteome</keyword>
<feature type="region of interest" description="Disordered" evidence="3">
    <location>
        <begin position="107"/>
        <end position="154"/>
    </location>
</feature>
<dbReference type="EMBL" id="NEDP02004099">
    <property type="protein sequence ID" value="OWF46690.1"/>
    <property type="molecule type" value="Genomic_DNA"/>
</dbReference>
<dbReference type="OrthoDB" id="5373615at2759"/>
<organism evidence="6 7">
    <name type="scientific">Mizuhopecten yessoensis</name>
    <name type="common">Japanese scallop</name>
    <name type="synonym">Patinopecten yessoensis</name>
    <dbReference type="NCBI Taxonomy" id="6573"/>
    <lineage>
        <taxon>Eukaryota</taxon>
        <taxon>Metazoa</taxon>
        <taxon>Spiralia</taxon>
        <taxon>Lophotrochozoa</taxon>
        <taxon>Mollusca</taxon>
        <taxon>Bivalvia</taxon>
        <taxon>Autobranchia</taxon>
        <taxon>Pteriomorphia</taxon>
        <taxon>Pectinida</taxon>
        <taxon>Pectinoidea</taxon>
        <taxon>Pectinidae</taxon>
        <taxon>Mizuhopecten</taxon>
    </lineage>
</organism>
<dbReference type="InterPro" id="IPR024642">
    <property type="entry name" value="SUZ-C"/>
</dbReference>
<feature type="domain" description="SUZ-C" evidence="5">
    <location>
        <begin position="112"/>
        <end position="154"/>
    </location>
</feature>
<feature type="compositionally biased region" description="Low complexity" evidence="3">
    <location>
        <begin position="125"/>
        <end position="134"/>
    </location>
</feature>
<proteinExistence type="inferred from homology"/>
<evidence type="ECO:0000256" key="3">
    <source>
        <dbReference type="SAM" id="MobiDB-lite"/>
    </source>
</evidence>
<gene>
    <name evidence="6" type="ORF">KP79_PYT21187</name>
</gene>
<evidence type="ECO:0000259" key="5">
    <source>
        <dbReference type="PROSITE" id="PS51938"/>
    </source>
</evidence>
<evidence type="ECO:0000256" key="2">
    <source>
        <dbReference type="ARBA" id="ARBA00044802"/>
    </source>
</evidence>
<feature type="compositionally biased region" description="Polar residues" evidence="3">
    <location>
        <begin position="70"/>
        <end position="83"/>
    </location>
</feature>
<evidence type="ECO:0000256" key="1">
    <source>
        <dbReference type="ARBA" id="ARBA00007124"/>
    </source>
</evidence>
<sequence length="154" mass="17347">MAEDGAEVTVLDSWEELDDSRIMNKKLEEIKISNQDDKKMTGSLVLENQDRTQYQPQVRILKRRSDPGATASSQQDASKGSVNKHNKTLEQREKEYAEARLRILGCASGGFETEQTTDNRPSPRQAQQNNNNNATDILRQPRGPDGSNGFDQLR</sequence>
<comment type="similarity">
    <text evidence="1">Belongs to the SZRD1 family.</text>
</comment>
<dbReference type="PANTHER" id="PTHR31796">
    <property type="entry name" value="SUZ DOMAIN-CONTAINING PROTEIN 1"/>
    <property type="match status" value="1"/>
</dbReference>
<protein>
    <recommendedName>
        <fullName evidence="2">SUZ RNA-binding domain-containing</fullName>
    </recommendedName>
</protein>
<feature type="domain" description="SUZ" evidence="4">
    <location>
        <begin position="39"/>
        <end position="108"/>
    </location>
</feature>
<name>A0A210QD86_MIZYE</name>
<dbReference type="InterPro" id="IPR039228">
    <property type="entry name" value="SZRD1"/>
</dbReference>
<evidence type="ECO:0000259" key="4">
    <source>
        <dbReference type="PROSITE" id="PS51673"/>
    </source>
</evidence>
<reference evidence="6 7" key="1">
    <citation type="journal article" date="2017" name="Nat. Ecol. Evol.">
        <title>Scallop genome provides insights into evolution of bilaterian karyotype and development.</title>
        <authorList>
            <person name="Wang S."/>
            <person name="Zhang J."/>
            <person name="Jiao W."/>
            <person name="Li J."/>
            <person name="Xun X."/>
            <person name="Sun Y."/>
            <person name="Guo X."/>
            <person name="Huan P."/>
            <person name="Dong B."/>
            <person name="Zhang L."/>
            <person name="Hu X."/>
            <person name="Sun X."/>
            <person name="Wang J."/>
            <person name="Zhao C."/>
            <person name="Wang Y."/>
            <person name="Wang D."/>
            <person name="Huang X."/>
            <person name="Wang R."/>
            <person name="Lv J."/>
            <person name="Li Y."/>
            <person name="Zhang Z."/>
            <person name="Liu B."/>
            <person name="Lu W."/>
            <person name="Hui Y."/>
            <person name="Liang J."/>
            <person name="Zhou Z."/>
            <person name="Hou R."/>
            <person name="Li X."/>
            <person name="Liu Y."/>
            <person name="Li H."/>
            <person name="Ning X."/>
            <person name="Lin Y."/>
            <person name="Zhao L."/>
            <person name="Xing Q."/>
            <person name="Dou J."/>
            <person name="Li Y."/>
            <person name="Mao J."/>
            <person name="Guo H."/>
            <person name="Dou H."/>
            <person name="Li T."/>
            <person name="Mu C."/>
            <person name="Jiang W."/>
            <person name="Fu Q."/>
            <person name="Fu X."/>
            <person name="Miao Y."/>
            <person name="Liu J."/>
            <person name="Yu Q."/>
            <person name="Li R."/>
            <person name="Liao H."/>
            <person name="Li X."/>
            <person name="Kong Y."/>
            <person name="Jiang Z."/>
            <person name="Chourrout D."/>
            <person name="Li R."/>
            <person name="Bao Z."/>
        </authorList>
    </citation>
    <scope>NUCLEOTIDE SEQUENCE [LARGE SCALE GENOMIC DNA]</scope>
    <source>
        <strain evidence="6 7">PY_sf001</strain>
    </source>
</reference>
<dbReference type="Proteomes" id="UP000242188">
    <property type="component" value="Unassembled WGS sequence"/>
</dbReference>
<dbReference type="PANTHER" id="PTHR31796:SF2">
    <property type="entry name" value="SUZ DOMAIN-CONTAINING PROTEIN 1"/>
    <property type="match status" value="1"/>
</dbReference>
<dbReference type="STRING" id="6573.A0A210QD86"/>
<dbReference type="PROSITE" id="PS51938">
    <property type="entry name" value="SUZ_C"/>
    <property type="match status" value="1"/>
</dbReference>
<dbReference type="Pfam" id="PF12752">
    <property type="entry name" value="SUZ"/>
    <property type="match status" value="1"/>
</dbReference>
<evidence type="ECO:0000313" key="6">
    <source>
        <dbReference type="EMBL" id="OWF46690.1"/>
    </source>
</evidence>
<feature type="region of interest" description="Disordered" evidence="3">
    <location>
        <begin position="33"/>
        <end position="95"/>
    </location>
</feature>
<dbReference type="InterPro" id="IPR024771">
    <property type="entry name" value="SUZ"/>
</dbReference>